<evidence type="ECO:0000256" key="1">
    <source>
        <dbReference type="SAM" id="Phobius"/>
    </source>
</evidence>
<proteinExistence type="predicted"/>
<keyword evidence="3" id="KW-1185">Reference proteome</keyword>
<dbReference type="NCBIfam" id="NF041949">
    <property type="entry name" value="THIVI_2564_fam"/>
    <property type="match status" value="1"/>
</dbReference>
<protein>
    <submittedName>
        <fullName evidence="2">Uncharacterized protein</fullName>
    </submittedName>
</protein>
<accession>Q1QHK2</accession>
<feature type="transmembrane region" description="Helical" evidence="1">
    <location>
        <begin position="6"/>
        <end position="24"/>
    </location>
</feature>
<keyword evidence="1" id="KW-0812">Transmembrane</keyword>
<dbReference type="KEGG" id="nha:Nham_3566"/>
<dbReference type="InterPro" id="IPR049641">
    <property type="entry name" value="THIVI_2564-like"/>
</dbReference>
<organism evidence="2 3">
    <name type="scientific">Nitrobacter hamburgensis (strain DSM 10229 / NCIMB 13809 / X14)</name>
    <dbReference type="NCBI Taxonomy" id="323097"/>
    <lineage>
        <taxon>Bacteria</taxon>
        <taxon>Pseudomonadati</taxon>
        <taxon>Pseudomonadota</taxon>
        <taxon>Alphaproteobacteria</taxon>
        <taxon>Hyphomicrobiales</taxon>
        <taxon>Nitrobacteraceae</taxon>
        <taxon>Nitrobacter</taxon>
    </lineage>
</organism>
<name>Q1QHK2_NITHX</name>
<sequence>MLISVLITFLVVVLVLYFINLTPLDVRGKQIASIAAIVIGVASALKFLPVF</sequence>
<dbReference type="HOGENOM" id="CLU_212457_1_0_5"/>
<gene>
    <name evidence="2" type="ordered locus">Nham_3566</name>
</gene>
<dbReference type="EMBL" id="CP000319">
    <property type="protein sequence ID" value="ABE64295.1"/>
    <property type="molecule type" value="Genomic_DNA"/>
</dbReference>
<keyword evidence="1" id="KW-1133">Transmembrane helix</keyword>
<dbReference type="Proteomes" id="UP000001953">
    <property type="component" value="Chromosome"/>
</dbReference>
<feature type="transmembrane region" description="Helical" evidence="1">
    <location>
        <begin position="31"/>
        <end position="48"/>
    </location>
</feature>
<reference evidence="2 3" key="1">
    <citation type="submission" date="2006-03" db="EMBL/GenBank/DDBJ databases">
        <title>Complete sequence of chromosome of Nitrobacter hamburgensis X14.</title>
        <authorList>
            <consortium name="US DOE Joint Genome Institute"/>
            <person name="Copeland A."/>
            <person name="Lucas S."/>
            <person name="Lapidus A."/>
            <person name="Barry K."/>
            <person name="Detter J.C."/>
            <person name="Glavina del Rio T."/>
            <person name="Hammon N."/>
            <person name="Israni S."/>
            <person name="Dalin E."/>
            <person name="Tice H."/>
            <person name="Pitluck S."/>
            <person name="Chain P."/>
            <person name="Malfatti S."/>
            <person name="Shin M."/>
            <person name="Vergez L."/>
            <person name="Schmutz J."/>
            <person name="Larimer F."/>
            <person name="Land M."/>
            <person name="Hauser L."/>
            <person name="Kyrpides N."/>
            <person name="Ivanova N."/>
            <person name="Ward B."/>
            <person name="Arp D."/>
            <person name="Klotz M."/>
            <person name="Stein L."/>
            <person name="O'Mullan G."/>
            <person name="Starkenburg S."/>
            <person name="Sayavedra L."/>
            <person name="Poret-Peterson A.T."/>
            <person name="Gentry M.E."/>
            <person name="Bruce D."/>
            <person name="Richardson P."/>
        </authorList>
    </citation>
    <scope>NUCLEOTIDE SEQUENCE [LARGE SCALE GENOMIC DNA]</scope>
    <source>
        <strain evidence="3">DSM 10229 / NCIMB 13809 / X14</strain>
    </source>
</reference>
<keyword evidence="1" id="KW-0472">Membrane</keyword>
<evidence type="ECO:0000313" key="2">
    <source>
        <dbReference type="EMBL" id="ABE64295.1"/>
    </source>
</evidence>
<dbReference type="AlphaFoldDB" id="Q1QHK2"/>
<dbReference type="RefSeq" id="WP_011511936.1">
    <property type="nucleotide sequence ID" value="NC_007964.1"/>
</dbReference>
<evidence type="ECO:0000313" key="3">
    <source>
        <dbReference type="Proteomes" id="UP000001953"/>
    </source>
</evidence>